<dbReference type="Pfam" id="PF00207">
    <property type="entry name" value="A2M"/>
    <property type="match status" value="1"/>
</dbReference>
<keyword evidence="2" id="KW-0732">Signal</keyword>
<dbReference type="Pfam" id="PF07703">
    <property type="entry name" value="A2M_BRD"/>
    <property type="match status" value="1"/>
</dbReference>
<dbReference type="Pfam" id="PF17962">
    <property type="entry name" value="bMG6"/>
    <property type="match status" value="1"/>
</dbReference>
<dbReference type="OrthoDB" id="9767116at2"/>
<organism evidence="5 6">
    <name type="scientific">Polaribacter gangjinensis</name>
    <dbReference type="NCBI Taxonomy" id="574710"/>
    <lineage>
        <taxon>Bacteria</taxon>
        <taxon>Pseudomonadati</taxon>
        <taxon>Bacteroidota</taxon>
        <taxon>Flavobacteriia</taxon>
        <taxon>Flavobacteriales</taxon>
        <taxon>Flavobacteriaceae</taxon>
    </lineage>
</organism>
<dbReference type="RefSeq" id="WP_105046867.1">
    <property type="nucleotide sequence ID" value="NZ_CP150662.1"/>
</dbReference>
<dbReference type="InterPro" id="IPR047565">
    <property type="entry name" value="Alpha-macroglob_thiol-ester_cl"/>
</dbReference>
<dbReference type="InterPro" id="IPR011625">
    <property type="entry name" value="A2M_N_BRD"/>
</dbReference>
<dbReference type="InterPro" id="IPR041246">
    <property type="entry name" value="Bact_MG10"/>
</dbReference>
<dbReference type="Gene3D" id="2.60.40.3710">
    <property type="match status" value="1"/>
</dbReference>
<dbReference type="CDD" id="cd02891">
    <property type="entry name" value="A2M_like"/>
    <property type="match status" value="1"/>
</dbReference>
<dbReference type="Gene3D" id="1.50.10.20">
    <property type="match status" value="1"/>
</dbReference>
<dbReference type="InterPro" id="IPR001599">
    <property type="entry name" value="Macroglobln_a2"/>
</dbReference>
<sequence>MKTRHFLVLLSTFLLIFSCKKDNIQPNNIFKFKEYIKFTTSGIVSVAEKITVNLAKDVEGWEPNQEISAEIIAVKPFVNGKIKVLNNHAFEFIPDENLAPNTAYTVTVKLGELYKNTPKKFETYTFQFKTITPSFSIKMGTIQSYSRDYQYIEGMLQSADIIDLKQVKMLIQASQKGKSKKIVWNESYQKERFFEFKIDSVQRFETQSVVSVSWDGKPIEAITKGENDIAIPGKDSFKVLSIKPIDANEQYISINFSDPLQKQQNFDGLVTIENEKNPRFIINGNELKVFSEVKFSGNIKVSVFEGVKSSDDFSIKKYFSETITFEQQKPEIRAISSGVILPNSSNLVYNFEAINLKAVDVKIIKIYEKNVLQFLQENNLNSTDEYQLKRVGRRVAKKTITLVADPKNYSQNWRAYSVDISKMVATEPGAIYRIEISFGQHQSLYKCDENTISKEITEDDNSDKEENEELYWDNQLYDYRDYDYDWNERNNPCNKAYYKSGERFIAQNLLASNLGITAKKGTNNEYFFAITNIVTSKPEGNAKVQLFNYQQQEIATKNTTLDGIATITSEKNAAFAVVTKGKNKGYIKLEDGNTLSVSNFDVAGTQTQKGIKGYLYGERGVWRPGDAMYLTFLLNDIENPLPKNHPVKLEITDPQGKLIYKKVTSENVNNFYTFNVQTAAEAKTGNYEAMVSVGGVRFYKNLKVETVKPNRLKIKVDFEDETLTSQKPINGTVDVKWLHGTPAKNLKITITAKISAANFSFKNYQKYLFSDPSRSFETEEITFFDGNLNENGISKINKNIKIGENAPGMLRVQFLVRAFENGGDFSIDAFTKNYAPYTSFVGLKTPNQDKNTALNTDENQQFSIVSVNEKGIPIQNTDVEVVIYQIAWRWWWSASYDNLSKYTASSYHKPYKTLNIKTNAKGEGTFKLNIPEAERGRFLVRVIDKKSGHATGEVVYFYKNWWENATSGDKEAAKMLIFSSDKEKYTVGETAKITFPSGSSGNALISIENGTKILETKWVAVQKGMTTVEIPITKNMAPNVYASISLLQPHQISENDLPIRLFGTIPLLVEDTSTKLEPQISMPNELQPEKEFSLTVSEKNNKAMTYSVAIVEDGLLDLTRFKTPNAFENFFAREALGIKTWDIFDDVIGAYSGSVDQVFAIGGDGNLEKGKNPKVNRFEPVVKYLGPFYLEKGAKKSHKIKLPNYIGSIRAMVVAGNVKEEAYGSAEKTVPVKKPLMILATLPRKLSPKEKVRLPISIFTMDDKIKNVTIKVNTSKGLKVNGNNSQTISFSKSDEKMCFVDLDVLPLTGIQTVEILGTANGQTSSYKVTLEVVNPNPIASKLIETELQPNSEKIIDFETFGVQDSNAAMLELSTIPAINFTSRLAYLIQYPHGCLEQTTSSVFPQLYMPSIFDISSAKKQEIQENITQGIRKIGNFQKPNGGLSYWLGEDEISDWGTSYAGHFMLEAEKKGFVLPLTFKTNFIAYQKQVARNWRPSYNTYLGDLEQAYRLYTLALANNPDLSAMNRLREFTALSNDAKWRLAAAYVLVGQKEASDAILKNAKFDFSESDYYNYGSNTRNAAMALETMLLTNNKNTKELATSIAKDLSSNQWMSTQTTAFSLLAIGKMVEKNGGKSLKITLTNGEKSEKIDTKSSLIQRNLVVKNGKNSIRIKNNENNLVYVRILNFGKPALGNEISESRGLSVSLKYKDLKGAPIAVNQLKQGQDFVATITVNNPKNTTVNDIAITQIFPSGWEIVNTRFTDFGTNIKSEARYTDVKDDRVHFYIDLKKQAAKPETKTFTVLLNAAYLGNYYLPGIQVEAMYDNDYFVKTKGSWIKVVE</sequence>
<dbReference type="SUPFAM" id="SSF48239">
    <property type="entry name" value="Terpenoid cyclases/Protein prenyltransferases"/>
    <property type="match status" value="1"/>
</dbReference>
<protein>
    <recommendedName>
        <fullName evidence="7">Alpha-2-macroglobulin</fullName>
    </recommendedName>
</protein>
<dbReference type="PANTHER" id="PTHR40094:SF1">
    <property type="entry name" value="UBIQUITIN DOMAIN-CONTAINING PROTEIN"/>
    <property type="match status" value="1"/>
</dbReference>
<dbReference type="GO" id="GO:0004866">
    <property type="term" value="F:endopeptidase inhibitor activity"/>
    <property type="evidence" value="ECO:0007669"/>
    <property type="project" value="InterPro"/>
</dbReference>
<dbReference type="Pfam" id="PF11974">
    <property type="entry name" value="bMG3"/>
    <property type="match status" value="1"/>
</dbReference>
<dbReference type="Pfam" id="PF13205">
    <property type="entry name" value="Big_5"/>
    <property type="match status" value="1"/>
</dbReference>
<proteinExistence type="inferred from homology"/>
<dbReference type="InterPro" id="IPR002890">
    <property type="entry name" value="MG2"/>
</dbReference>
<gene>
    <name evidence="5" type="ORF">BTO13_10985</name>
</gene>
<dbReference type="SMART" id="SM01419">
    <property type="entry name" value="Thiol-ester_cl"/>
    <property type="match status" value="1"/>
</dbReference>
<dbReference type="SMART" id="SM01360">
    <property type="entry name" value="A2M"/>
    <property type="match status" value="1"/>
</dbReference>
<accession>A0A2S7WDM2</accession>
<evidence type="ECO:0008006" key="7">
    <source>
        <dbReference type="Google" id="ProtNLM"/>
    </source>
</evidence>
<dbReference type="PANTHER" id="PTHR40094">
    <property type="entry name" value="ALPHA-2-MACROGLOBULIN HOMOLOG"/>
    <property type="match status" value="1"/>
</dbReference>
<dbReference type="Pfam" id="PF01835">
    <property type="entry name" value="MG2"/>
    <property type="match status" value="1"/>
</dbReference>
<dbReference type="GO" id="GO:0005615">
    <property type="term" value="C:extracellular space"/>
    <property type="evidence" value="ECO:0007669"/>
    <property type="project" value="InterPro"/>
</dbReference>
<evidence type="ECO:0000259" key="3">
    <source>
        <dbReference type="SMART" id="SM01359"/>
    </source>
</evidence>
<dbReference type="Gene3D" id="2.60.40.1930">
    <property type="match status" value="1"/>
</dbReference>
<dbReference type="Proteomes" id="UP000237608">
    <property type="component" value="Unassembled WGS sequence"/>
</dbReference>
<evidence type="ECO:0000259" key="4">
    <source>
        <dbReference type="SMART" id="SM01360"/>
    </source>
</evidence>
<dbReference type="Pfam" id="PF17973">
    <property type="entry name" value="bMG10"/>
    <property type="match status" value="1"/>
</dbReference>
<evidence type="ECO:0000256" key="1">
    <source>
        <dbReference type="ARBA" id="ARBA00010556"/>
    </source>
</evidence>
<feature type="domain" description="Alpha-2-macroglobulin" evidence="4">
    <location>
        <begin position="1181"/>
        <end position="1272"/>
    </location>
</feature>
<dbReference type="InterPro" id="IPR021868">
    <property type="entry name" value="Alpha_2_Macroglob_MG3"/>
</dbReference>
<evidence type="ECO:0000313" key="5">
    <source>
        <dbReference type="EMBL" id="PQJ75715.1"/>
    </source>
</evidence>
<dbReference type="InterPro" id="IPR011626">
    <property type="entry name" value="Alpha-macroglobulin_TED"/>
</dbReference>
<keyword evidence="6" id="KW-1185">Reference proteome</keyword>
<comment type="similarity">
    <text evidence="1">Belongs to the protease inhibitor I39 (alpha-2-macroglobulin) family. Bacterial alpha-2-macroglobulin subfamily.</text>
</comment>
<feature type="domain" description="Alpha-2-macroglobulin bait region" evidence="3">
    <location>
        <begin position="976"/>
        <end position="1118"/>
    </location>
</feature>
<dbReference type="PROSITE" id="PS51257">
    <property type="entry name" value="PROKAR_LIPOPROTEIN"/>
    <property type="match status" value="1"/>
</dbReference>
<evidence type="ECO:0000313" key="6">
    <source>
        <dbReference type="Proteomes" id="UP000237608"/>
    </source>
</evidence>
<dbReference type="InterPro" id="IPR008930">
    <property type="entry name" value="Terpenoid_cyclase/PrenylTrfase"/>
</dbReference>
<dbReference type="InterPro" id="IPR032812">
    <property type="entry name" value="SbsA_Ig"/>
</dbReference>
<dbReference type="EMBL" id="MSCL01000001">
    <property type="protein sequence ID" value="PQJ75715.1"/>
    <property type="molecule type" value="Genomic_DNA"/>
</dbReference>
<reference evidence="5 6" key="1">
    <citation type="submission" date="2016-12" db="EMBL/GenBank/DDBJ databases">
        <title>Trade-off between light-utilization and light-protection in marine flavobacteria.</title>
        <authorList>
            <person name="Kumagai Y."/>
            <person name="Yoshizawa S."/>
            <person name="Kogure K."/>
            <person name="Iwasaki W."/>
        </authorList>
    </citation>
    <scope>NUCLEOTIDE SEQUENCE [LARGE SCALE GENOMIC DNA]</scope>
    <source>
        <strain evidence="5 6">KCTC 22729</strain>
    </source>
</reference>
<name>A0A2S7WDM2_9FLAO</name>
<dbReference type="InterPro" id="IPR041462">
    <property type="entry name" value="Bact_A2M_MG6"/>
</dbReference>
<dbReference type="InterPro" id="IPR051802">
    <property type="entry name" value="YfhM-like"/>
</dbReference>
<evidence type="ECO:0000256" key="2">
    <source>
        <dbReference type="ARBA" id="ARBA00022729"/>
    </source>
</evidence>
<dbReference type="Pfam" id="PF17972">
    <property type="entry name" value="bMG5"/>
    <property type="match status" value="1"/>
</dbReference>
<dbReference type="InterPro" id="IPR041203">
    <property type="entry name" value="Bact_A2M_MG5"/>
</dbReference>
<comment type="caution">
    <text evidence="5">The sequence shown here is derived from an EMBL/GenBank/DDBJ whole genome shotgun (WGS) entry which is preliminary data.</text>
</comment>
<dbReference type="Pfam" id="PF07678">
    <property type="entry name" value="TED_complement"/>
    <property type="match status" value="1"/>
</dbReference>
<dbReference type="SMART" id="SM01359">
    <property type="entry name" value="A2M_N_2"/>
    <property type="match status" value="1"/>
</dbReference>